<dbReference type="SUPFAM" id="SSF54928">
    <property type="entry name" value="RNA-binding domain, RBD"/>
    <property type="match status" value="2"/>
</dbReference>
<dbReference type="SUPFAM" id="SSF63570">
    <property type="entry name" value="PABC (PABP) domain"/>
    <property type="match status" value="2"/>
</dbReference>
<dbReference type="PANTHER" id="PTHR48027">
    <property type="entry name" value="HETEROGENEOUS NUCLEAR RIBONUCLEOPROTEIN 87F-RELATED"/>
    <property type="match status" value="1"/>
</dbReference>
<dbReference type="InterPro" id="IPR000504">
    <property type="entry name" value="RRM_dom"/>
</dbReference>
<dbReference type="Gene3D" id="3.30.70.330">
    <property type="match status" value="2"/>
</dbReference>
<comment type="caution">
    <text evidence="8">The sequence shown here is derived from an EMBL/GenBank/DDBJ whole genome shotgun (WGS) entry which is preliminary data.</text>
</comment>
<feature type="domain" description="RRM" evidence="6">
    <location>
        <begin position="115"/>
        <end position="202"/>
    </location>
</feature>
<proteinExistence type="inferred from homology"/>
<dbReference type="InterPro" id="IPR035979">
    <property type="entry name" value="RBD_domain_sf"/>
</dbReference>
<evidence type="ECO:0000313" key="8">
    <source>
        <dbReference type="EMBL" id="GBC05131.1"/>
    </source>
</evidence>
<feature type="region of interest" description="Disordered" evidence="5">
    <location>
        <begin position="531"/>
        <end position="570"/>
    </location>
</feature>
<feature type="domain" description="RRM" evidence="6">
    <location>
        <begin position="251"/>
        <end position="329"/>
    </location>
</feature>
<dbReference type="GO" id="GO:0010629">
    <property type="term" value="P:negative regulation of gene expression"/>
    <property type="evidence" value="ECO:0007669"/>
    <property type="project" value="UniProtKB-ARBA"/>
</dbReference>
<dbReference type="FunFam" id="3.30.70.330:FF:000383">
    <property type="entry name" value="Sex lethal, isoform D"/>
    <property type="match status" value="1"/>
</dbReference>
<dbReference type="InterPro" id="IPR012677">
    <property type="entry name" value="Nucleotide-bd_a/b_plait_sf"/>
</dbReference>
<feature type="region of interest" description="Disordered" evidence="5">
    <location>
        <begin position="200"/>
        <end position="246"/>
    </location>
</feature>
<name>A0A2Z6RSA3_9GLOM</name>
<keyword evidence="3 4" id="KW-0694">RNA-binding</keyword>
<dbReference type="GO" id="GO:0009967">
    <property type="term" value="P:positive regulation of signal transduction"/>
    <property type="evidence" value="ECO:0007669"/>
    <property type="project" value="UniProtKB-ARBA"/>
</dbReference>
<dbReference type="Pfam" id="PF00076">
    <property type="entry name" value="RRM_1"/>
    <property type="match status" value="2"/>
</dbReference>
<evidence type="ECO:0000259" key="6">
    <source>
        <dbReference type="PROSITE" id="PS50102"/>
    </source>
</evidence>
<evidence type="ECO:0000256" key="3">
    <source>
        <dbReference type="ARBA" id="ARBA00022884"/>
    </source>
</evidence>
<dbReference type="InterPro" id="IPR002004">
    <property type="entry name" value="PABP_HYD_C"/>
</dbReference>
<evidence type="ECO:0000256" key="5">
    <source>
        <dbReference type="SAM" id="MobiDB-lite"/>
    </source>
</evidence>
<dbReference type="CDD" id="cd00590">
    <property type="entry name" value="RRM_SF"/>
    <property type="match status" value="1"/>
</dbReference>
<keyword evidence="9" id="KW-1185">Reference proteome</keyword>
<dbReference type="Pfam" id="PF00658">
    <property type="entry name" value="MLLE"/>
    <property type="match status" value="1"/>
</dbReference>
<feature type="compositionally biased region" description="Polar residues" evidence="5">
    <location>
        <begin position="200"/>
        <end position="225"/>
    </location>
</feature>
<feature type="region of interest" description="Disordered" evidence="5">
    <location>
        <begin position="336"/>
        <end position="360"/>
    </location>
</feature>
<dbReference type="AlphaFoldDB" id="A0A2Z6RSA3"/>
<protein>
    <submittedName>
        <fullName evidence="8">Uncharacterized protein</fullName>
    </submittedName>
</protein>
<sequence length="690" mass="78016">MENTVNTPIATFNKKSKMQNTDSILSEPCLYAIELPYNNEDELRNIFKEVDNINVEFRPNVNVNTSVLRFSSIENAEKAFAIYNNIKLETTSRYLKLLINDPTKTMGNEPVSTATILQVKALPQNTTNIALYTLFRPFGPLFSCRIQFQQDNKFKGNALVQFFRHEDADAATKAMHCFQYEGRNITVTQYQGKNTKIRTNNNHISGSHNSYNLPTPAHTFQPQGSNNNNHNNNNNQPPMSPGPEGPLVDPCNLFIKNLDANISSSDLFNHFRRFGRIISARVMRDQDTGNSKGFGFVSYTSAEEADKAKNSMHGKTLGTKQIVVRLHEPKKLREAKLANQFNGNPSSPSESRTPSRRNSDFFNINTVNEFGQEDLNGLAPKARREVLMSELQKRFKYIPTIPSEEVNPIIEQLLNSKVPEVLQMLKDASLLQQKITEARNIIKRRGNEEANLPTTSVVNNNSNNSYQQISQRERFLKAINKICPRNTTEILELLLTLTPKERSVCLFNEQYLNKRILEANEALEAAKNDVEAPFKPSNSTPASNPPSIEPFVSSHSSHSKSSYSTDVPAVASNGIQTPEYKEIEEFMETLKHKPIHEQKQKLGDRLFPKVKSLGLKSAIASKVTINLLDTDDLRELAHSMNDQEKFRQKVSAAAEKVVPTKEQYFFDSSLLFTLTAERTLAYLELYVADI</sequence>
<dbReference type="InterPro" id="IPR052462">
    <property type="entry name" value="SLIRP/GR-RBP-like"/>
</dbReference>
<dbReference type="Proteomes" id="UP000247702">
    <property type="component" value="Unassembled WGS sequence"/>
</dbReference>
<dbReference type="SMART" id="SM00360">
    <property type="entry name" value="RRM"/>
    <property type="match status" value="3"/>
</dbReference>
<comment type="similarity">
    <text evidence="1">Belongs to the polyadenylate-binding protein type-1 family.</text>
</comment>
<dbReference type="GO" id="GO:0005737">
    <property type="term" value="C:cytoplasm"/>
    <property type="evidence" value="ECO:0007669"/>
    <property type="project" value="UniProtKB-ARBA"/>
</dbReference>
<gene>
    <name evidence="8" type="ORF">RclHR1_06050009</name>
</gene>
<organism evidence="8 9">
    <name type="scientific">Rhizophagus clarus</name>
    <dbReference type="NCBI Taxonomy" id="94130"/>
    <lineage>
        <taxon>Eukaryota</taxon>
        <taxon>Fungi</taxon>
        <taxon>Fungi incertae sedis</taxon>
        <taxon>Mucoromycota</taxon>
        <taxon>Glomeromycotina</taxon>
        <taxon>Glomeromycetes</taxon>
        <taxon>Glomerales</taxon>
        <taxon>Glomeraceae</taxon>
        <taxon>Rhizophagus</taxon>
    </lineage>
</organism>
<evidence type="ECO:0000259" key="7">
    <source>
        <dbReference type="PROSITE" id="PS51309"/>
    </source>
</evidence>
<dbReference type="SMART" id="SM00517">
    <property type="entry name" value="PolyA"/>
    <property type="match status" value="1"/>
</dbReference>
<dbReference type="PROSITE" id="PS51309">
    <property type="entry name" value="PABC"/>
    <property type="match status" value="1"/>
</dbReference>
<dbReference type="InterPro" id="IPR036053">
    <property type="entry name" value="PABP-dom"/>
</dbReference>
<evidence type="ECO:0000256" key="2">
    <source>
        <dbReference type="ARBA" id="ARBA00022737"/>
    </source>
</evidence>
<dbReference type="Gene3D" id="1.10.1900.10">
    <property type="entry name" value="c-terminal domain of poly(a) binding protein"/>
    <property type="match status" value="3"/>
</dbReference>
<dbReference type="STRING" id="94130.A0A2Z6RSA3"/>
<reference evidence="8 9" key="1">
    <citation type="submission" date="2017-11" db="EMBL/GenBank/DDBJ databases">
        <title>The genome of Rhizophagus clarus HR1 reveals common genetic basis of auxotrophy among arbuscular mycorrhizal fungi.</title>
        <authorList>
            <person name="Kobayashi Y."/>
        </authorList>
    </citation>
    <scope>NUCLEOTIDE SEQUENCE [LARGE SCALE GENOMIC DNA]</scope>
    <source>
        <strain evidence="8 9">HR1</strain>
    </source>
</reference>
<dbReference type="EMBL" id="BEXD01003988">
    <property type="protein sequence ID" value="GBC05131.1"/>
    <property type="molecule type" value="Genomic_DNA"/>
</dbReference>
<feature type="domain" description="PABC" evidence="7">
    <location>
        <begin position="582"/>
        <end position="662"/>
    </location>
</feature>
<evidence type="ECO:0000256" key="1">
    <source>
        <dbReference type="ARBA" id="ARBA00008557"/>
    </source>
</evidence>
<feature type="compositionally biased region" description="Low complexity" evidence="5">
    <location>
        <begin position="553"/>
        <end position="564"/>
    </location>
</feature>
<dbReference type="GO" id="GO:0003729">
    <property type="term" value="F:mRNA binding"/>
    <property type="evidence" value="ECO:0007669"/>
    <property type="project" value="UniProtKB-ARBA"/>
</dbReference>
<feature type="compositionally biased region" description="Low complexity" evidence="5">
    <location>
        <begin position="226"/>
        <end position="235"/>
    </location>
</feature>
<keyword evidence="2" id="KW-0677">Repeat</keyword>
<accession>A0A2Z6RSA3</accession>
<evidence type="ECO:0000256" key="4">
    <source>
        <dbReference type="PROSITE-ProRule" id="PRU00176"/>
    </source>
</evidence>
<evidence type="ECO:0000313" key="9">
    <source>
        <dbReference type="Proteomes" id="UP000247702"/>
    </source>
</evidence>
<dbReference type="PROSITE" id="PS50102">
    <property type="entry name" value="RRM"/>
    <property type="match status" value="2"/>
</dbReference>